<sequence>MSNQRTGLVVVVSTRAAAGEYQDETGPRLVEFLRELDFDTPEPIIVADADIASAIEEIVRNRMPSVLLTTGGTGITHDDRTVEAVEPHIERAMPGIVNDFFRRGLEQTPLAIVSRAVAGTRGHSFLMTLPGSKGAVKDGIATLRPVLPHIMTMLERA</sequence>
<protein>
    <submittedName>
        <fullName evidence="4">Molybdenum cofactor synthesis domain-containing protein</fullName>
    </submittedName>
</protein>
<dbReference type="InterPro" id="IPR008284">
    <property type="entry name" value="MoCF_biosynth_CS"/>
</dbReference>
<dbReference type="STRING" id="185761.SAMN05660282_02063"/>
<dbReference type="PANTHER" id="PTHR43764">
    <property type="entry name" value="MOLYBDENUM COFACTOR BIOSYNTHESIS"/>
    <property type="match status" value="1"/>
</dbReference>
<dbReference type="SMART" id="SM00852">
    <property type="entry name" value="MoCF_biosynth"/>
    <property type="match status" value="1"/>
</dbReference>
<evidence type="ECO:0000256" key="1">
    <source>
        <dbReference type="ARBA" id="ARBA00005046"/>
    </source>
</evidence>
<dbReference type="AlphaFoldDB" id="A0A1I2UZ88"/>
<reference evidence="4 5" key="1">
    <citation type="submission" date="2016-10" db="EMBL/GenBank/DDBJ databases">
        <authorList>
            <person name="de Groot N.N."/>
        </authorList>
    </citation>
    <scope>NUCLEOTIDE SEQUENCE [LARGE SCALE GENOMIC DNA]</scope>
    <source>
        <strain>J11</strain>
        <strain evidence="5">PG 39</strain>
    </source>
</reference>
<dbReference type="Proteomes" id="UP000199065">
    <property type="component" value="Unassembled WGS sequence"/>
</dbReference>
<dbReference type="SUPFAM" id="SSF53218">
    <property type="entry name" value="Molybdenum cofactor biosynthesis proteins"/>
    <property type="match status" value="1"/>
</dbReference>
<evidence type="ECO:0000256" key="2">
    <source>
        <dbReference type="ARBA" id="ARBA00023150"/>
    </source>
</evidence>
<evidence type="ECO:0000313" key="5">
    <source>
        <dbReference type="Proteomes" id="UP000199065"/>
    </source>
</evidence>
<keyword evidence="5" id="KW-1185">Reference proteome</keyword>
<dbReference type="GO" id="GO:0006777">
    <property type="term" value="P:Mo-molybdopterin cofactor biosynthetic process"/>
    <property type="evidence" value="ECO:0007669"/>
    <property type="project" value="UniProtKB-KW"/>
</dbReference>
<dbReference type="InterPro" id="IPR001453">
    <property type="entry name" value="MoaB/Mog_dom"/>
</dbReference>
<keyword evidence="2" id="KW-0501">Molybdenum cofactor biosynthesis</keyword>
<dbReference type="InterPro" id="IPR036425">
    <property type="entry name" value="MoaB/Mog-like_dom_sf"/>
</dbReference>
<dbReference type="PROSITE" id="PS01078">
    <property type="entry name" value="MOCF_BIOSYNTHESIS_1"/>
    <property type="match status" value="1"/>
</dbReference>
<dbReference type="InterPro" id="IPR051920">
    <property type="entry name" value="MPT_Adenylyltrnsfr/MoaC-Rel"/>
</dbReference>
<proteinExistence type="predicted"/>
<dbReference type="EMBL" id="FOPJ01000017">
    <property type="protein sequence ID" value="SFG82454.1"/>
    <property type="molecule type" value="Genomic_DNA"/>
</dbReference>
<name>A0A1I2UZ88_9CORY</name>
<organism evidence="4 5">
    <name type="scientific">Corynebacterium spheniscorum</name>
    <dbReference type="NCBI Taxonomy" id="185761"/>
    <lineage>
        <taxon>Bacteria</taxon>
        <taxon>Bacillati</taxon>
        <taxon>Actinomycetota</taxon>
        <taxon>Actinomycetes</taxon>
        <taxon>Mycobacteriales</taxon>
        <taxon>Corynebacteriaceae</taxon>
        <taxon>Corynebacterium</taxon>
    </lineage>
</organism>
<gene>
    <name evidence="4" type="ORF">SAMN05660282_02063</name>
</gene>
<dbReference type="RefSeq" id="WP_092287051.1">
    <property type="nucleotide sequence ID" value="NZ_FOPJ01000017.1"/>
</dbReference>
<accession>A0A1I2UZ88</accession>
<dbReference type="CDD" id="cd00886">
    <property type="entry name" value="MogA_MoaB"/>
    <property type="match status" value="1"/>
</dbReference>
<dbReference type="Pfam" id="PF00994">
    <property type="entry name" value="MoCF_biosynth"/>
    <property type="match status" value="1"/>
</dbReference>
<feature type="domain" description="MoaB/Mog" evidence="3">
    <location>
        <begin position="8"/>
        <end position="150"/>
    </location>
</feature>
<dbReference type="PANTHER" id="PTHR43764:SF1">
    <property type="entry name" value="MOLYBDOPTERIN MOLYBDOTRANSFERASE"/>
    <property type="match status" value="1"/>
</dbReference>
<dbReference type="Gene3D" id="3.40.980.10">
    <property type="entry name" value="MoaB/Mog-like domain"/>
    <property type="match status" value="1"/>
</dbReference>
<comment type="pathway">
    <text evidence="1">Cofactor biosynthesis; molybdopterin biosynthesis.</text>
</comment>
<evidence type="ECO:0000259" key="3">
    <source>
        <dbReference type="SMART" id="SM00852"/>
    </source>
</evidence>
<dbReference type="UniPathway" id="UPA00344"/>
<dbReference type="OrthoDB" id="9794429at2"/>
<evidence type="ECO:0000313" key="4">
    <source>
        <dbReference type="EMBL" id="SFG82454.1"/>
    </source>
</evidence>